<dbReference type="GO" id="GO:0046872">
    <property type="term" value="F:metal ion binding"/>
    <property type="evidence" value="ECO:0007669"/>
    <property type="project" value="UniProtKB-KW"/>
</dbReference>
<evidence type="ECO:0000256" key="2">
    <source>
        <dbReference type="ARBA" id="ARBA00023008"/>
    </source>
</evidence>
<dbReference type="PANTHER" id="PTHR12151">
    <property type="entry name" value="ELECTRON TRANSPORT PROTIN SCO1/SENC FAMILY MEMBER"/>
    <property type="match status" value="1"/>
</dbReference>
<dbReference type="AlphaFoldDB" id="A0A1L3LNP1"/>
<proteinExistence type="inferred from homology"/>
<feature type="disulfide bond" description="Redox-active" evidence="4">
    <location>
        <begin position="95"/>
        <end position="99"/>
    </location>
</feature>
<evidence type="ECO:0000256" key="1">
    <source>
        <dbReference type="ARBA" id="ARBA00010996"/>
    </source>
</evidence>
<keyword evidence="5" id="KW-0472">Membrane</keyword>
<dbReference type="Gene3D" id="3.40.30.10">
    <property type="entry name" value="Glutaredoxin"/>
    <property type="match status" value="1"/>
</dbReference>
<reference evidence="7 8" key="1">
    <citation type="submission" date="2015-10" db="EMBL/GenBank/DDBJ databases">
        <title>Genomic differences between typical nodule nitrogen-fixing rhizobial strains and those coming from bean seeds.</title>
        <authorList>
            <person name="Peralta H."/>
            <person name="Aguilar-Vera A."/>
            <person name="Diaz R."/>
            <person name="Mora Y."/>
            <person name="Martinez-Batallar G."/>
            <person name="Salazar E."/>
            <person name="Vargas-Lagunas C."/>
            <person name="Encarnacion S."/>
            <person name="Girard L."/>
            <person name="Mora J."/>
        </authorList>
    </citation>
    <scope>NUCLEOTIDE SEQUENCE [LARGE SCALE GENOMIC DNA]</scope>
    <source>
        <strain evidence="7 8">CFNEI 73</strain>
    </source>
</reference>
<evidence type="ECO:0000256" key="5">
    <source>
        <dbReference type="SAM" id="Phobius"/>
    </source>
</evidence>
<dbReference type="FunFam" id="3.40.30.10:FF:000013">
    <property type="entry name" value="Blast:Protein SCO1 homolog, mitochondrial"/>
    <property type="match status" value="1"/>
</dbReference>
<protein>
    <submittedName>
        <fullName evidence="7">Electron transport protein</fullName>
    </submittedName>
</protein>
<dbReference type="EMBL" id="CP013107">
    <property type="protein sequence ID" value="APG91720.1"/>
    <property type="molecule type" value="Genomic_DNA"/>
</dbReference>
<sequence>MTTRYQSLHVQRRPAIGHNRPVAMMKSIRIALWAAILVMVTLLGWLTYDMTQPKQQASSGPFGVPFTLVAQNGQPITEKAFAGKPTALFFGFTHCPEVCPTTLFEMNGWLEKVDPEGKKLQAYFITVDPERDTPEILGQYVSNVSKRITGISGPPDKVLEMAKGYRVYFKKVPVDEAKPDGDYTMDHTASVFLIDADGKFSGTISYGENPETAVKKLENLVRG</sequence>
<name>A0A1L3LNP1_9HYPH</name>
<keyword evidence="5" id="KW-1133">Transmembrane helix</keyword>
<keyword evidence="4" id="KW-1015">Disulfide bond</keyword>
<dbReference type="InterPro" id="IPR013766">
    <property type="entry name" value="Thioredoxin_domain"/>
</dbReference>
<organism evidence="7 8">
    <name type="scientific">Sinorhizobium americanum</name>
    <dbReference type="NCBI Taxonomy" id="194963"/>
    <lineage>
        <taxon>Bacteria</taxon>
        <taxon>Pseudomonadati</taxon>
        <taxon>Pseudomonadota</taxon>
        <taxon>Alphaproteobacteria</taxon>
        <taxon>Hyphomicrobiales</taxon>
        <taxon>Rhizobiaceae</taxon>
        <taxon>Sinorhizobium/Ensifer group</taxon>
        <taxon>Sinorhizobium</taxon>
    </lineage>
</organism>
<dbReference type="SUPFAM" id="SSF52833">
    <property type="entry name" value="Thioredoxin-like"/>
    <property type="match status" value="1"/>
</dbReference>
<dbReference type="KEGG" id="same:SAMCFNEI73_Ch2441"/>
<accession>A0A1L3LNP1</accession>
<comment type="similarity">
    <text evidence="1">Belongs to the SCO1/2 family.</text>
</comment>
<feature type="transmembrane region" description="Helical" evidence="5">
    <location>
        <begin position="30"/>
        <end position="48"/>
    </location>
</feature>
<feature type="domain" description="Thioredoxin" evidence="6">
    <location>
        <begin position="57"/>
        <end position="223"/>
    </location>
</feature>
<dbReference type="Pfam" id="PF02630">
    <property type="entry name" value="SCO1-SenC"/>
    <property type="match status" value="1"/>
</dbReference>
<dbReference type="PROSITE" id="PS51352">
    <property type="entry name" value="THIOREDOXIN_2"/>
    <property type="match status" value="1"/>
</dbReference>
<feature type="binding site" evidence="3">
    <location>
        <position position="95"/>
    </location>
    <ligand>
        <name>Cu cation</name>
        <dbReference type="ChEBI" id="CHEBI:23378"/>
    </ligand>
</feature>
<evidence type="ECO:0000313" key="8">
    <source>
        <dbReference type="Proteomes" id="UP000182306"/>
    </source>
</evidence>
<dbReference type="InterPro" id="IPR036249">
    <property type="entry name" value="Thioredoxin-like_sf"/>
</dbReference>
<keyword evidence="5" id="KW-0812">Transmembrane</keyword>
<dbReference type="PANTHER" id="PTHR12151:SF25">
    <property type="entry name" value="LINALOOL DEHYDRATASE_ISOMERASE DOMAIN-CONTAINING PROTEIN"/>
    <property type="match status" value="1"/>
</dbReference>
<keyword evidence="8" id="KW-1185">Reference proteome</keyword>
<evidence type="ECO:0000256" key="3">
    <source>
        <dbReference type="PIRSR" id="PIRSR603782-1"/>
    </source>
</evidence>
<evidence type="ECO:0000259" key="6">
    <source>
        <dbReference type="PROSITE" id="PS51352"/>
    </source>
</evidence>
<feature type="binding site" evidence="3">
    <location>
        <position position="99"/>
    </location>
    <ligand>
        <name>Cu cation</name>
        <dbReference type="ChEBI" id="CHEBI:23378"/>
    </ligand>
</feature>
<dbReference type="CDD" id="cd02968">
    <property type="entry name" value="SCO"/>
    <property type="match status" value="1"/>
</dbReference>
<evidence type="ECO:0000256" key="4">
    <source>
        <dbReference type="PIRSR" id="PIRSR603782-2"/>
    </source>
</evidence>
<dbReference type="InterPro" id="IPR003782">
    <property type="entry name" value="SCO1/SenC"/>
</dbReference>
<dbReference type="Proteomes" id="UP000182306">
    <property type="component" value="Chromosome"/>
</dbReference>
<keyword evidence="3" id="KW-0479">Metal-binding</keyword>
<feature type="binding site" evidence="3">
    <location>
        <position position="187"/>
    </location>
    <ligand>
        <name>Cu cation</name>
        <dbReference type="ChEBI" id="CHEBI:23378"/>
    </ligand>
</feature>
<dbReference type="STRING" id="194963.SAMCFNEI73_Ch2441"/>
<gene>
    <name evidence="7" type="primary">senC</name>
    <name evidence="7" type="ORF">SAMCFNEI73_Ch2441</name>
</gene>
<keyword evidence="2 3" id="KW-0186">Copper</keyword>
<evidence type="ECO:0000313" key="7">
    <source>
        <dbReference type="EMBL" id="APG91720.1"/>
    </source>
</evidence>